<keyword evidence="1" id="KW-0547">Nucleotide-binding</keyword>
<evidence type="ECO:0000259" key="3">
    <source>
        <dbReference type="Pfam" id="PF01656"/>
    </source>
</evidence>
<sequence>MKTITITSGKGGVGKSIVSVNLGLALAQRSQKVLLFDADLSLANDDILLGLSCEHTLFDVLDGSKTLDEILVTAPYGMKLLPASSGILKLERLSPSHRLKMATNLRDLASSFDLLLVDTGAGLTENVLFFTSTADEALLVTTPEPTAVTDTYAMIKVLAASYDVGSIALLVNRVSNPQEGIDIHKKLSGVTEKFLGQKIAYLGHLPYDPAIEMAVQKREPLLTGSPHSPAGNAFVTLARHFDKVFTCEPRSVVTDLWDQLLSPES</sequence>
<dbReference type="GO" id="GO:0005829">
    <property type="term" value="C:cytosol"/>
    <property type="evidence" value="ECO:0007669"/>
    <property type="project" value="TreeGrafter"/>
</dbReference>
<reference evidence="4" key="1">
    <citation type="journal article" date="2014" name="Front. Microbiol.">
        <title>High frequency of phylogenetically diverse reductive dehalogenase-homologous genes in deep subseafloor sedimentary metagenomes.</title>
        <authorList>
            <person name="Kawai M."/>
            <person name="Futagami T."/>
            <person name="Toyoda A."/>
            <person name="Takaki Y."/>
            <person name="Nishi S."/>
            <person name="Hori S."/>
            <person name="Arai W."/>
            <person name="Tsubouchi T."/>
            <person name="Morono Y."/>
            <person name="Uchiyama I."/>
            <person name="Ito T."/>
            <person name="Fujiyama A."/>
            <person name="Inagaki F."/>
            <person name="Takami H."/>
        </authorList>
    </citation>
    <scope>NUCLEOTIDE SEQUENCE</scope>
    <source>
        <strain evidence="4">Expedition CK06-06</strain>
    </source>
</reference>
<dbReference type="Gene3D" id="3.40.50.300">
    <property type="entry name" value="P-loop containing nucleotide triphosphate hydrolases"/>
    <property type="match status" value="1"/>
</dbReference>
<keyword evidence="2" id="KW-0067">ATP-binding</keyword>
<evidence type="ECO:0000313" key="4">
    <source>
        <dbReference type="EMBL" id="GAG82301.1"/>
    </source>
</evidence>
<dbReference type="InterPro" id="IPR033875">
    <property type="entry name" value="FlhG"/>
</dbReference>
<protein>
    <recommendedName>
        <fullName evidence="3">CobQ/CobB/MinD/ParA nucleotide binding domain-containing protein</fullName>
    </recommendedName>
</protein>
<dbReference type="InterPro" id="IPR002586">
    <property type="entry name" value="CobQ/CobB/MinD/ParA_Nub-bd_dom"/>
</dbReference>
<feature type="domain" description="CobQ/CobB/MinD/ParA nucleotide binding" evidence="3">
    <location>
        <begin position="4"/>
        <end position="220"/>
    </location>
</feature>
<dbReference type="CDD" id="cd02038">
    <property type="entry name" value="FlhG-like"/>
    <property type="match status" value="1"/>
</dbReference>
<proteinExistence type="predicted"/>
<dbReference type="PIRSF" id="PIRSF003092">
    <property type="entry name" value="MinD"/>
    <property type="match status" value="1"/>
</dbReference>
<dbReference type="SUPFAM" id="SSF52540">
    <property type="entry name" value="P-loop containing nucleoside triphosphate hydrolases"/>
    <property type="match status" value="1"/>
</dbReference>
<accession>X1CDH8</accession>
<dbReference type="GO" id="GO:0009898">
    <property type="term" value="C:cytoplasmic side of plasma membrane"/>
    <property type="evidence" value="ECO:0007669"/>
    <property type="project" value="TreeGrafter"/>
</dbReference>
<dbReference type="InterPro" id="IPR025501">
    <property type="entry name" value="MinD_FleN"/>
</dbReference>
<dbReference type="GO" id="GO:0016887">
    <property type="term" value="F:ATP hydrolysis activity"/>
    <property type="evidence" value="ECO:0007669"/>
    <property type="project" value="TreeGrafter"/>
</dbReference>
<dbReference type="InterPro" id="IPR050625">
    <property type="entry name" value="ParA/MinD_ATPase"/>
</dbReference>
<evidence type="ECO:0000256" key="1">
    <source>
        <dbReference type="ARBA" id="ARBA00022741"/>
    </source>
</evidence>
<dbReference type="PANTHER" id="PTHR43384:SF4">
    <property type="entry name" value="CELLULOSE BIOSYNTHESIS PROTEIN BCSQ-RELATED"/>
    <property type="match status" value="1"/>
</dbReference>
<dbReference type="GO" id="GO:0051782">
    <property type="term" value="P:negative regulation of cell division"/>
    <property type="evidence" value="ECO:0007669"/>
    <property type="project" value="TreeGrafter"/>
</dbReference>
<dbReference type="GO" id="GO:0005524">
    <property type="term" value="F:ATP binding"/>
    <property type="evidence" value="ECO:0007669"/>
    <property type="project" value="UniProtKB-KW"/>
</dbReference>
<dbReference type="AlphaFoldDB" id="X1CDH8"/>
<dbReference type="PANTHER" id="PTHR43384">
    <property type="entry name" value="SEPTUM SITE-DETERMINING PROTEIN MIND HOMOLOG, CHLOROPLASTIC-RELATED"/>
    <property type="match status" value="1"/>
</dbReference>
<comment type="caution">
    <text evidence="4">The sequence shown here is derived from an EMBL/GenBank/DDBJ whole genome shotgun (WGS) entry which is preliminary data.</text>
</comment>
<name>X1CDH8_9ZZZZ</name>
<dbReference type="EMBL" id="BART01011223">
    <property type="protein sequence ID" value="GAG82301.1"/>
    <property type="molecule type" value="Genomic_DNA"/>
</dbReference>
<evidence type="ECO:0000256" key="2">
    <source>
        <dbReference type="ARBA" id="ARBA00022840"/>
    </source>
</evidence>
<gene>
    <name evidence="4" type="ORF">S01H4_24009</name>
</gene>
<dbReference type="Pfam" id="PF01656">
    <property type="entry name" value="CbiA"/>
    <property type="match status" value="1"/>
</dbReference>
<dbReference type="InterPro" id="IPR027417">
    <property type="entry name" value="P-loop_NTPase"/>
</dbReference>
<organism evidence="4">
    <name type="scientific">marine sediment metagenome</name>
    <dbReference type="NCBI Taxonomy" id="412755"/>
    <lineage>
        <taxon>unclassified sequences</taxon>
        <taxon>metagenomes</taxon>
        <taxon>ecological metagenomes</taxon>
    </lineage>
</organism>